<comment type="subcellular location">
    <subcellularLocation>
        <location evidence="1">Cell membrane</location>
        <topology evidence="1">Multi-pass membrane protein</topology>
    </subcellularLocation>
</comment>
<feature type="transmembrane region" description="Helical" evidence="7">
    <location>
        <begin position="118"/>
        <end position="139"/>
    </location>
</feature>
<feature type="transmembrane region" description="Helical" evidence="7">
    <location>
        <begin position="225"/>
        <end position="244"/>
    </location>
</feature>
<dbReference type="EMBL" id="JAFFZE010000012">
    <property type="protein sequence ID" value="MCT2584570.1"/>
    <property type="molecule type" value="Genomic_DNA"/>
</dbReference>
<dbReference type="RefSeq" id="WP_260191963.1">
    <property type="nucleotide sequence ID" value="NZ_JAFFZE010000012.1"/>
</dbReference>
<keyword evidence="5 7" id="KW-0472">Membrane</keyword>
<feature type="transmembrane region" description="Helical" evidence="7">
    <location>
        <begin position="14"/>
        <end position="36"/>
    </location>
</feature>
<organism evidence="8 9">
    <name type="scientific">Actinophytocola gossypii</name>
    <dbReference type="NCBI Taxonomy" id="2812003"/>
    <lineage>
        <taxon>Bacteria</taxon>
        <taxon>Bacillati</taxon>
        <taxon>Actinomycetota</taxon>
        <taxon>Actinomycetes</taxon>
        <taxon>Pseudonocardiales</taxon>
        <taxon>Pseudonocardiaceae</taxon>
    </lineage>
</organism>
<evidence type="ECO:0000256" key="5">
    <source>
        <dbReference type="ARBA" id="ARBA00023136"/>
    </source>
</evidence>
<feature type="transmembrane region" description="Helical" evidence="7">
    <location>
        <begin position="48"/>
        <end position="66"/>
    </location>
</feature>
<evidence type="ECO:0000256" key="6">
    <source>
        <dbReference type="SAM" id="MobiDB-lite"/>
    </source>
</evidence>
<feature type="region of interest" description="Disordered" evidence="6">
    <location>
        <begin position="250"/>
        <end position="279"/>
    </location>
</feature>
<keyword evidence="2" id="KW-1003">Cell membrane</keyword>
<comment type="caution">
    <text evidence="8">The sequence shown here is derived from an EMBL/GenBank/DDBJ whole genome shotgun (WGS) entry which is preliminary data.</text>
</comment>
<proteinExistence type="predicted"/>
<evidence type="ECO:0000256" key="4">
    <source>
        <dbReference type="ARBA" id="ARBA00022989"/>
    </source>
</evidence>
<dbReference type="Pfam" id="PF09678">
    <property type="entry name" value="Caa3_CtaG"/>
    <property type="match status" value="1"/>
</dbReference>
<dbReference type="Proteomes" id="UP001156441">
    <property type="component" value="Unassembled WGS sequence"/>
</dbReference>
<evidence type="ECO:0000313" key="8">
    <source>
        <dbReference type="EMBL" id="MCT2584570.1"/>
    </source>
</evidence>
<sequence>MPGHSHLPAGPGPWSPVVVVVAVLALAYLAAAVRAGTGPRGWPRRRTAAWLLGCAVAAVALSPALAGHDPRAHMARHLLLGMVAPLGLVLAAPVTLLLRVTEPATGRRIGRVLRARPVHVLVHPATAALLAVGGLYAVLLTPLADATSGQVPHNALLLHYLAAGALFTWSIAGPDPAPRRPGMTTRVLVLVLAVAAHSVLAKILYARAPAGPDGDATRAAAQLMYYGGDLAELALAAALFATWYRRRAGTRRPGRRTRRGRNGRPRAVAQEDQPAGLQP</sequence>
<evidence type="ECO:0000256" key="3">
    <source>
        <dbReference type="ARBA" id="ARBA00022692"/>
    </source>
</evidence>
<protein>
    <submittedName>
        <fullName evidence="8">Cytochrome c oxidase assembly protein</fullName>
    </submittedName>
</protein>
<gene>
    <name evidence="8" type="ORF">JT362_15710</name>
</gene>
<reference evidence="8 9" key="1">
    <citation type="submission" date="2021-02" db="EMBL/GenBank/DDBJ databases">
        <title>Actinophytocola xerophila sp. nov., isolated from soil of cotton cropping field.</title>
        <authorList>
            <person name="Huang R."/>
            <person name="Chen X."/>
            <person name="Ge X."/>
            <person name="Liu W."/>
        </authorList>
    </citation>
    <scope>NUCLEOTIDE SEQUENCE [LARGE SCALE GENOMIC DNA]</scope>
    <source>
        <strain evidence="8 9">S1-96</strain>
    </source>
</reference>
<keyword evidence="3 7" id="KW-0812">Transmembrane</keyword>
<name>A0ABT2J9P2_9PSEU</name>
<evidence type="ECO:0000313" key="9">
    <source>
        <dbReference type="Proteomes" id="UP001156441"/>
    </source>
</evidence>
<evidence type="ECO:0000256" key="1">
    <source>
        <dbReference type="ARBA" id="ARBA00004651"/>
    </source>
</evidence>
<feature type="transmembrane region" description="Helical" evidence="7">
    <location>
        <begin position="151"/>
        <end position="172"/>
    </location>
</feature>
<feature type="transmembrane region" description="Helical" evidence="7">
    <location>
        <begin position="78"/>
        <end position="98"/>
    </location>
</feature>
<evidence type="ECO:0000256" key="2">
    <source>
        <dbReference type="ARBA" id="ARBA00022475"/>
    </source>
</evidence>
<keyword evidence="4 7" id="KW-1133">Transmembrane helix</keyword>
<feature type="compositionally biased region" description="Basic residues" evidence="6">
    <location>
        <begin position="250"/>
        <end position="264"/>
    </location>
</feature>
<feature type="transmembrane region" description="Helical" evidence="7">
    <location>
        <begin position="184"/>
        <end position="205"/>
    </location>
</feature>
<keyword evidence="9" id="KW-1185">Reference proteome</keyword>
<evidence type="ECO:0000256" key="7">
    <source>
        <dbReference type="SAM" id="Phobius"/>
    </source>
</evidence>
<accession>A0ABT2J9P2</accession>
<dbReference type="InterPro" id="IPR019108">
    <property type="entry name" value="Caa3_assmbl_CtaG-rel"/>
</dbReference>